<protein>
    <submittedName>
        <fullName evidence="2">Uncharacterized protein</fullName>
    </submittedName>
</protein>
<dbReference type="SUPFAM" id="SSF89260">
    <property type="entry name" value="Collagen-binding domain"/>
    <property type="match status" value="1"/>
</dbReference>
<dbReference type="Proteomes" id="UP001527090">
    <property type="component" value="Unassembled WGS sequence"/>
</dbReference>
<evidence type="ECO:0000256" key="1">
    <source>
        <dbReference type="SAM" id="SignalP"/>
    </source>
</evidence>
<dbReference type="EMBL" id="JAMDLY010000019">
    <property type="protein sequence ID" value="MCY9532151.1"/>
    <property type="molecule type" value="Genomic_DNA"/>
</dbReference>
<evidence type="ECO:0000313" key="3">
    <source>
        <dbReference type="Proteomes" id="UP001527090"/>
    </source>
</evidence>
<dbReference type="Gene3D" id="2.60.120.380">
    <property type="match status" value="1"/>
</dbReference>
<name>A0ABT4EEH8_PAEAL</name>
<dbReference type="RefSeq" id="WP_021254086.1">
    <property type="nucleotide sequence ID" value="NZ_JAMDLY010000019.1"/>
</dbReference>
<proteinExistence type="predicted"/>
<feature type="chain" id="PRO_5046035980" evidence="1">
    <location>
        <begin position="25"/>
        <end position="148"/>
    </location>
</feature>
<feature type="signal peptide" evidence="1">
    <location>
        <begin position="1"/>
        <end position="24"/>
    </location>
</feature>
<keyword evidence="3" id="KW-1185">Reference proteome</keyword>
<organism evidence="2 3">
    <name type="scientific">Paenibacillus alvei</name>
    <name type="common">Bacillus alvei</name>
    <dbReference type="NCBI Taxonomy" id="44250"/>
    <lineage>
        <taxon>Bacteria</taxon>
        <taxon>Bacillati</taxon>
        <taxon>Bacillota</taxon>
        <taxon>Bacilli</taxon>
        <taxon>Bacillales</taxon>
        <taxon>Paenibacillaceae</taxon>
        <taxon>Paenibacillus</taxon>
    </lineage>
</organism>
<comment type="caution">
    <text evidence="2">The sequence shown here is derived from an EMBL/GenBank/DDBJ whole genome shotgun (WGS) entry which is preliminary data.</text>
</comment>
<accession>A0ABT4EEH8</accession>
<gene>
    <name evidence="2" type="ORF">M5X04_22865</name>
</gene>
<sequence length="148" mass="17102">MKKQIIAGILGLTMVAGLSTPAFAAIDFFNEIENNDTFKRANEFPLKTHTMINGKASRDDDYDYFKFKAPETTFYTFDFGAANIELPVEGAEVTLYDANRKKITSGEVDSRNELKFSEKLIKDQEYFIRVENNSSRFYDYILEVYKRN</sequence>
<keyword evidence="1" id="KW-0732">Signal</keyword>
<reference evidence="2 3" key="1">
    <citation type="submission" date="2022-05" db="EMBL/GenBank/DDBJ databases">
        <title>Genome Sequencing of Bee-Associated Microbes.</title>
        <authorList>
            <person name="Dunlap C."/>
        </authorList>
    </citation>
    <scope>NUCLEOTIDE SEQUENCE [LARGE SCALE GENOMIC DNA]</scope>
    <source>
        <strain evidence="2 3">NRRL NRS-750</strain>
    </source>
</reference>
<evidence type="ECO:0000313" key="2">
    <source>
        <dbReference type="EMBL" id="MCY9532151.1"/>
    </source>
</evidence>